<comment type="caution">
    <text evidence="7">The sequence shown here is derived from an EMBL/GenBank/DDBJ whole genome shotgun (WGS) entry which is preliminary data.</text>
</comment>
<keyword evidence="2" id="KW-0433">Leucine-rich repeat</keyword>
<keyword evidence="8" id="KW-1185">Reference proteome</keyword>
<accession>A0AAW1T3R2</accession>
<dbReference type="InterPro" id="IPR013210">
    <property type="entry name" value="LRR_N_plant-typ"/>
</dbReference>
<keyword evidence="5" id="KW-0732">Signal</keyword>
<evidence type="ECO:0000259" key="6">
    <source>
        <dbReference type="Pfam" id="PF08263"/>
    </source>
</evidence>
<evidence type="ECO:0000256" key="5">
    <source>
        <dbReference type="SAM" id="SignalP"/>
    </source>
</evidence>
<feature type="compositionally biased region" description="Polar residues" evidence="4">
    <location>
        <begin position="43"/>
        <end position="66"/>
    </location>
</feature>
<evidence type="ECO:0000256" key="2">
    <source>
        <dbReference type="ARBA" id="ARBA00022614"/>
    </source>
</evidence>
<dbReference type="InterPro" id="IPR001611">
    <property type="entry name" value="Leu-rich_rpt"/>
</dbReference>
<feature type="domain" description="Leucine-rich repeat-containing N-terminal plant-type" evidence="6">
    <location>
        <begin position="158"/>
        <end position="197"/>
    </location>
</feature>
<feature type="signal peptide" evidence="5">
    <location>
        <begin position="1"/>
        <end position="21"/>
    </location>
</feature>
<evidence type="ECO:0000256" key="4">
    <source>
        <dbReference type="SAM" id="MobiDB-lite"/>
    </source>
</evidence>
<dbReference type="EMBL" id="JALJOV010000362">
    <property type="protein sequence ID" value="KAK9864372.1"/>
    <property type="molecule type" value="Genomic_DNA"/>
</dbReference>
<feature type="region of interest" description="Disordered" evidence="4">
    <location>
        <begin position="43"/>
        <end position="89"/>
    </location>
</feature>
<reference evidence="7 8" key="1">
    <citation type="journal article" date="2024" name="Nat. Commun.">
        <title>Phylogenomics reveals the evolutionary origins of lichenization in chlorophyte algae.</title>
        <authorList>
            <person name="Puginier C."/>
            <person name="Libourel C."/>
            <person name="Otte J."/>
            <person name="Skaloud P."/>
            <person name="Haon M."/>
            <person name="Grisel S."/>
            <person name="Petersen M."/>
            <person name="Berrin J.G."/>
            <person name="Delaux P.M."/>
            <person name="Dal Grande F."/>
            <person name="Keller J."/>
        </authorList>
    </citation>
    <scope>NUCLEOTIDE SEQUENCE [LARGE SCALE GENOMIC DNA]</scope>
    <source>
        <strain evidence="7 8">SAG 2523</strain>
    </source>
</reference>
<evidence type="ECO:0000313" key="7">
    <source>
        <dbReference type="EMBL" id="KAK9864372.1"/>
    </source>
</evidence>
<dbReference type="Pfam" id="PF08263">
    <property type="entry name" value="LRRNT_2"/>
    <property type="match status" value="1"/>
</dbReference>
<evidence type="ECO:0000313" key="8">
    <source>
        <dbReference type="Proteomes" id="UP001485043"/>
    </source>
</evidence>
<proteinExistence type="predicted"/>
<name>A0AAW1T3R2_9CHLO</name>
<organism evidence="7 8">
    <name type="scientific">Apatococcus fuscideae</name>
    <dbReference type="NCBI Taxonomy" id="2026836"/>
    <lineage>
        <taxon>Eukaryota</taxon>
        <taxon>Viridiplantae</taxon>
        <taxon>Chlorophyta</taxon>
        <taxon>core chlorophytes</taxon>
        <taxon>Trebouxiophyceae</taxon>
        <taxon>Chlorellales</taxon>
        <taxon>Chlorellaceae</taxon>
        <taxon>Apatococcus</taxon>
    </lineage>
</organism>
<dbReference type="InterPro" id="IPR032675">
    <property type="entry name" value="LRR_dom_sf"/>
</dbReference>
<comment type="subcellular location">
    <subcellularLocation>
        <location evidence="1">Cytoplasm</location>
        <location evidence="1">Cytoskeleton</location>
        <location evidence="1">Cilium axoneme</location>
    </subcellularLocation>
</comment>
<evidence type="ECO:0000256" key="3">
    <source>
        <dbReference type="ARBA" id="ARBA00022737"/>
    </source>
</evidence>
<dbReference type="InterPro" id="IPR050647">
    <property type="entry name" value="Plant_LRR-RLKs"/>
</dbReference>
<keyword evidence="3" id="KW-0677">Repeat</keyword>
<protein>
    <recommendedName>
        <fullName evidence="6">Leucine-rich repeat-containing N-terminal plant-type domain-containing protein</fullName>
    </recommendedName>
</protein>
<dbReference type="PANTHER" id="PTHR48056">
    <property type="entry name" value="LRR RECEPTOR-LIKE SERINE/THREONINE-PROTEIN KINASE-RELATED"/>
    <property type="match status" value="1"/>
</dbReference>
<feature type="chain" id="PRO_5043351551" description="Leucine-rich repeat-containing N-terminal plant-type domain-containing protein" evidence="5">
    <location>
        <begin position="22"/>
        <end position="386"/>
    </location>
</feature>
<dbReference type="SUPFAM" id="SSF52058">
    <property type="entry name" value="L domain-like"/>
    <property type="match status" value="1"/>
</dbReference>
<dbReference type="AlphaFoldDB" id="A0AAW1T3R2"/>
<evidence type="ECO:0000256" key="1">
    <source>
        <dbReference type="ARBA" id="ARBA00004430"/>
    </source>
</evidence>
<dbReference type="Proteomes" id="UP001485043">
    <property type="component" value="Unassembled WGS sequence"/>
</dbReference>
<dbReference type="Gene3D" id="3.80.10.10">
    <property type="entry name" value="Ribonuclease Inhibitor"/>
    <property type="match status" value="2"/>
</dbReference>
<dbReference type="Pfam" id="PF00560">
    <property type="entry name" value="LRR_1"/>
    <property type="match status" value="2"/>
</dbReference>
<gene>
    <name evidence="7" type="ORF">WJX84_010596</name>
</gene>
<feature type="compositionally biased region" description="Polar residues" evidence="4">
    <location>
        <begin position="77"/>
        <end position="87"/>
    </location>
</feature>
<dbReference type="GO" id="GO:0005930">
    <property type="term" value="C:axoneme"/>
    <property type="evidence" value="ECO:0007669"/>
    <property type="project" value="UniProtKB-SubCell"/>
</dbReference>
<sequence>MRRHWSLSLVLCACLTYRVSAQAQGASDYYGPRRESLVNALPAQQQRRINSDSTVPDDITTPSSFPLLTAAGEDPSRQLSGSQTPASGSAEVAIREVSHSELEGSEGLTAVVLDDVVIEVATPSPAAPPPQKQYTVPYDRTSSLDEIVHSSIEQDGQMDLQGLMDLKSHVVSDPQGLTISWVDGGDPCRDFSSIGCDEEGRVVDINLASLAVSEDVHPQLVRDPRLVNAPQKMVLSGLPCSSAFLALGSNLLSLHLDNTRLQDPSIPPCWAALLRIESISCGGCGLEGPLPGQWASLKNLTLLDLSDNPLINGSLPPTWSAMRSLQTLDLSISIPRGRISSLSGSLPMAWRNMYNLTTLDLSHTNISGELPPSWGALKKLLLSGIS</sequence>